<organism evidence="2 3">
    <name type="scientific">Clostridium sporogenes</name>
    <dbReference type="NCBI Taxonomy" id="1509"/>
    <lineage>
        <taxon>Bacteria</taxon>
        <taxon>Bacillati</taxon>
        <taxon>Bacillota</taxon>
        <taxon>Clostridia</taxon>
        <taxon>Eubacteriales</taxon>
        <taxon>Clostridiaceae</taxon>
        <taxon>Clostridium</taxon>
    </lineage>
</organism>
<evidence type="ECO:0000313" key="3">
    <source>
        <dbReference type="Proteomes" id="UP000193911"/>
    </source>
</evidence>
<dbReference type="Gene3D" id="3.40.50.300">
    <property type="entry name" value="P-loop containing nucleotide triphosphate hydrolases"/>
    <property type="match status" value="1"/>
</dbReference>
<dbReference type="InterPro" id="IPR027417">
    <property type="entry name" value="P-loop_NTPase"/>
</dbReference>
<dbReference type="SUPFAM" id="SSF52540">
    <property type="entry name" value="P-loop containing nucleoside triphosphate hydrolases"/>
    <property type="match status" value="1"/>
</dbReference>
<dbReference type="AlphaFoldDB" id="A0ABD6RTD7"/>
<reference evidence="2 3" key="1">
    <citation type="submission" date="2017-02" db="EMBL/GenBank/DDBJ databases">
        <title>Differentiating clades of botulinum-neurotoxin-producing Clostridia with a simple, multiplex PCR assay.</title>
        <authorList>
            <person name="Williamson C.H.D."/>
            <person name="Vazquez A."/>
            <person name="Hill K."/>
            <person name="Smith T.J."/>
            <person name="Nottingham R."/>
            <person name="Stone N.E."/>
            <person name="Sobek C.J."/>
            <person name="Cocking J.H."/>
            <person name="Fernandez R.A."/>
            <person name="Caballero P.A."/>
            <person name="Leiser O.P."/>
            <person name="Keim P."/>
            <person name="Sahl J.W."/>
        </authorList>
    </citation>
    <scope>NUCLEOTIDE SEQUENCE [LARGE SCALE GENOMIC DNA]</scope>
    <source>
        <strain evidence="2 3">CLS_DGF_0088_06</strain>
    </source>
</reference>
<proteinExistence type="predicted"/>
<name>A0ABD6RTD7_CLOSG</name>
<dbReference type="Proteomes" id="UP000193911">
    <property type="component" value="Unassembled WGS sequence"/>
</dbReference>
<dbReference type="Pfam" id="PF09820">
    <property type="entry name" value="AAA-ATPase_like"/>
    <property type="match status" value="1"/>
</dbReference>
<dbReference type="EMBL" id="MWJJ01000001">
    <property type="protein sequence ID" value="OSB19172.1"/>
    <property type="molecule type" value="Genomic_DNA"/>
</dbReference>
<comment type="caution">
    <text evidence="2">The sequence shown here is derived from an EMBL/GenBank/DDBJ whole genome shotgun (WGS) entry which is preliminary data.</text>
</comment>
<dbReference type="RefSeq" id="WP_085333416.1">
    <property type="nucleotide sequence ID" value="NZ_MWJJ01000001.1"/>
</dbReference>
<evidence type="ECO:0000259" key="1">
    <source>
        <dbReference type="Pfam" id="PF09820"/>
    </source>
</evidence>
<sequence length="528" mass="62837">MEKRFNVTGTCIPEKHYMVDISNKLDSILKLVNNEEYFIINRPRQYGKTTTLYMLEKRLNRMEEYLPIKISFEAIDTEGYSEVKKFLSSIMMQIVNYFRFSTNKEMYKFIKNHENKITTMNEFNSFITDLIEFAEKKVVLIIDEVDKSSNNQLFLDFLGMLRSKYLLRNEGRDYTFHSVILAGVHDVKTLKLKIRSDEEHKYNSPWNIASDFDVEMSFSIDEIKTMLDDYVENKKVDLDKEYFGEKLYFYTSGYPFLVSKLCKIIDEKIMPKNELKWEKEYLELAVKELLKDSNTNFDSLIKNIENNKDLQELVRKIILDGYEITYNQDNSLITMGIIYGIFKNSNGKVKIHNRIYEQRIYNYMISLIETKMNLGLYNEREKYLNKDGTLNIKKVLLKFQEFMKHEYSRKREAFLEEDGRLVFLAFLSPIINGSGFAFKEVKGGEEKRFDIVITYNKKMYILELKIWRGEEYHKKGLIQLGEYLDQYGLEEGYLLIFDFRKAASLIGIVEETYVDIEEHRKKIIEVYC</sequence>
<gene>
    <name evidence="2" type="ORF">B2H94_08730</name>
</gene>
<dbReference type="InterPro" id="IPR018631">
    <property type="entry name" value="AAA-ATPase-like_dom"/>
</dbReference>
<evidence type="ECO:0000313" key="2">
    <source>
        <dbReference type="EMBL" id="OSB19172.1"/>
    </source>
</evidence>
<feature type="domain" description="AAA-ATPase-like" evidence="1">
    <location>
        <begin position="59"/>
        <end position="188"/>
    </location>
</feature>
<accession>A0ABD6RTD7</accession>
<protein>
    <submittedName>
        <fullName evidence="2">AAA family ATPase</fullName>
    </submittedName>
</protein>